<gene>
    <name evidence="2" type="ORF">CDAUBV1_LOCUS2637</name>
</gene>
<proteinExistence type="predicted"/>
<dbReference type="EMBL" id="CAXLJL010000068">
    <property type="protein sequence ID" value="CAL5130576.1"/>
    <property type="molecule type" value="Genomic_DNA"/>
</dbReference>
<feature type="compositionally biased region" description="Basic and acidic residues" evidence="1">
    <location>
        <begin position="44"/>
        <end position="61"/>
    </location>
</feature>
<feature type="compositionally biased region" description="Polar residues" evidence="1">
    <location>
        <begin position="1"/>
        <end position="19"/>
    </location>
</feature>
<evidence type="ECO:0000313" key="3">
    <source>
        <dbReference type="Proteomes" id="UP001497525"/>
    </source>
</evidence>
<comment type="caution">
    <text evidence="2">The sequence shown here is derived from an EMBL/GenBank/DDBJ whole genome shotgun (WGS) entry which is preliminary data.</text>
</comment>
<feature type="compositionally biased region" description="Polar residues" evidence="1">
    <location>
        <begin position="75"/>
        <end position="89"/>
    </location>
</feature>
<sequence>MSEQTSTVPVGVRNTTNFDPTYPTPTHIAPEFSDSSTDPSYAGDRGENEAEDEKRCSEKTAAKKSLAPLNDHPKTSATTGILRPTSNKNFGDAGRNTKLAQIGGSSLASGSETSRDVSMRNLAKRTLSIGLPGLQPASHKALFLFSEENAIRKYSKIIIESYVSLITTDVANPLFEITLSVDLLGLLSLILLAKAYPCSSSDVLD</sequence>
<evidence type="ECO:0000313" key="2">
    <source>
        <dbReference type="EMBL" id="CAL5130576.1"/>
    </source>
</evidence>
<evidence type="ECO:0000256" key="1">
    <source>
        <dbReference type="SAM" id="MobiDB-lite"/>
    </source>
</evidence>
<name>A0AAV2T3D1_CALDB</name>
<accession>A0AAV2T3D1</accession>
<organism evidence="2 3">
    <name type="scientific">Calicophoron daubneyi</name>
    <name type="common">Rumen fluke</name>
    <name type="synonym">Paramphistomum daubneyi</name>
    <dbReference type="NCBI Taxonomy" id="300641"/>
    <lineage>
        <taxon>Eukaryota</taxon>
        <taxon>Metazoa</taxon>
        <taxon>Spiralia</taxon>
        <taxon>Lophotrochozoa</taxon>
        <taxon>Platyhelminthes</taxon>
        <taxon>Trematoda</taxon>
        <taxon>Digenea</taxon>
        <taxon>Plagiorchiida</taxon>
        <taxon>Pronocephalata</taxon>
        <taxon>Paramphistomoidea</taxon>
        <taxon>Paramphistomidae</taxon>
        <taxon>Calicophoron</taxon>
    </lineage>
</organism>
<feature type="region of interest" description="Disordered" evidence="1">
    <location>
        <begin position="1"/>
        <end position="95"/>
    </location>
</feature>
<dbReference type="AlphaFoldDB" id="A0AAV2T3D1"/>
<reference evidence="2" key="1">
    <citation type="submission" date="2024-06" db="EMBL/GenBank/DDBJ databases">
        <authorList>
            <person name="Liu X."/>
            <person name="Lenzi L."/>
            <person name="Haldenby T S."/>
            <person name="Uol C."/>
        </authorList>
    </citation>
    <scope>NUCLEOTIDE SEQUENCE</scope>
</reference>
<dbReference type="Proteomes" id="UP001497525">
    <property type="component" value="Unassembled WGS sequence"/>
</dbReference>
<protein>
    <submittedName>
        <fullName evidence="2">Uncharacterized protein</fullName>
    </submittedName>
</protein>